<keyword evidence="2" id="KW-1185">Reference proteome</keyword>
<reference evidence="1 2" key="1">
    <citation type="submission" date="2024-08" db="EMBL/GenBank/DDBJ databases">
        <title>Tateyamaria sp. nov., isolated from marine algae.</title>
        <authorList>
            <person name="Choi B.J."/>
            <person name="Kim J.M."/>
            <person name="Lee J.K."/>
            <person name="Choi D.G."/>
            <person name="Bayburt H."/>
            <person name="Baek J.H."/>
            <person name="Han D.M."/>
            <person name="Jeon C.O."/>
        </authorList>
    </citation>
    <scope>NUCLEOTIDE SEQUENCE [LARGE SCALE GENOMIC DNA]</scope>
    <source>
        <strain evidence="1 2">KMU-156</strain>
    </source>
</reference>
<organism evidence="1 2">
    <name type="scientific">Tateyamaria armeniaca</name>
    <dbReference type="NCBI Taxonomy" id="2518930"/>
    <lineage>
        <taxon>Bacteria</taxon>
        <taxon>Pseudomonadati</taxon>
        <taxon>Pseudomonadota</taxon>
        <taxon>Alphaproteobacteria</taxon>
        <taxon>Rhodobacterales</taxon>
        <taxon>Roseobacteraceae</taxon>
        <taxon>Tateyamaria</taxon>
    </lineage>
</organism>
<evidence type="ECO:0000313" key="2">
    <source>
        <dbReference type="Proteomes" id="UP001627408"/>
    </source>
</evidence>
<dbReference type="Proteomes" id="UP001627408">
    <property type="component" value="Unassembled WGS sequence"/>
</dbReference>
<evidence type="ECO:0000313" key="1">
    <source>
        <dbReference type="EMBL" id="MFL4472253.1"/>
    </source>
</evidence>
<dbReference type="EMBL" id="JBHDIY010000003">
    <property type="protein sequence ID" value="MFL4472253.1"/>
    <property type="molecule type" value="Genomic_DNA"/>
</dbReference>
<name>A0ABW8UYL4_9RHOB</name>
<gene>
    <name evidence="1" type="ORF">ACERZ8_21075</name>
</gene>
<accession>A0ABW8UYL4</accession>
<comment type="caution">
    <text evidence="1">The sequence shown here is derived from an EMBL/GenBank/DDBJ whole genome shotgun (WGS) entry which is preliminary data.</text>
</comment>
<proteinExistence type="predicted"/>
<sequence>MMTHDTSEILERVERSQRVIADSRLVARSGKVSIAQAQQLVKQTHAVCIQTKQITRRCCEDQA</sequence>
<dbReference type="RefSeq" id="WP_407594405.1">
    <property type="nucleotide sequence ID" value="NZ_JBHDIY010000003.1"/>
</dbReference>
<protein>
    <submittedName>
        <fullName evidence="1">Uncharacterized protein</fullName>
    </submittedName>
</protein>